<gene>
    <name evidence="2" type="ORF">MNR06_00205</name>
</gene>
<accession>A0ABY4CGN8</accession>
<dbReference type="SUPFAM" id="SSF53474">
    <property type="entry name" value="alpha/beta-Hydrolases"/>
    <property type="match status" value="1"/>
</dbReference>
<evidence type="ECO:0008006" key="4">
    <source>
        <dbReference type="Google" id="ProtNLM"/>
    </source>
</evidence>
<protein>
    <recommendedName>
        <fullName evidence="4">Alpha/beta hydrolase</fullName>
    </recommendedName>
</protein>
<feature type="signal peptide" evidence="1">
    <location>
        <begin position="1"/>
        <end position="24"/>
    </location>
</feature>
<dbReference type="EMBL" id="CP093442">
    <property type="protein sequence ID" value="UOF01375.1"/>
    <property type="molecule type" value="Genomic_DNA"/>
</dbReference>
<dbReference type="Proteomes" id="UP000830116">
    <property type="component" value="Chromosome"/>
</dbReference>
<sequence>MGQRHLTHILISLLGFFMGSSVFAADLTDVFHNSLNIPSLSNSELSVLKGYDIYLVPGILSETFLDDDDRSSVTFSRLTGEYFETQQNLLEKKYGLRSQRLSSSSQSVAEIRTSIQRALAESNTAKRKAVFIAHSLGGLALLEEVVSFPAHQKNVAGIIFLQTPFKGSPVADVYFEGPLHLDKLLKPVIPYFNTSPQIIRYLGTVSRNNFMTENAGSVQSLLQKVPIITVGGVVNDDPSLFSPAVSIIANGCFKKVLGQCVVQTSFKGPFDLSDGMVPFQSSKLQGADFIKLEGVDHGETVVNIPFETYDKAAVTKSLLRILISKIAN</sequence>
<evidence type="ECO:0000256" key="1">
    <source>
        <dbReference type="SAM" id="SignalP"/>
    </source>
</evidence>
<dbReference type="Gene3D" id="3.40.50.1820">
    <property type="entry name" value="alpha/beta hydrolase"/>
    <property type="match status" value="1"/>
</dbReference>
<organism evidence="2 3">
    <name type="scientific">Bdellovibrio reynosensis</name>
    <dbReference type="NCBI Taxonomy" id="2835041"/>
    <lineage>
        <taxon>Bacteria</taxon>
        <taxon>Pseudomonadati</taxon>
        <taxon>Bdellovibrionota</taxon>
        <taxon>Bdellovibrionia</taxon>
        <taxon>Bdellovibrionales</taxon>
        <taxon>Pseudobdellovibrionaceae</taxon>
        <taxon>Bdellovibrio</taxon>
    </lineage>
</organism>
<dbReference type="RefSeq" id="WP_243537815.1">
    <property type="nucleotide sequence ID" value="NZ_CP093442.1"/>
</dbReference>
<evidence type="ECO:0000313" key="2">
    <source>
        <dbReference type="EMBL" id="UOF01375.1"/>
    </source>
</evidence>
<name>A0ABY4CGN8_9BACT</name>
<keyword evidence="1" id="KW-0732">Signal</keyword>
<dbReference type="InterPro" id="IPR029058">
    <property type="entry name" value="AB_hydrolase_fold"/>
</dbReference>
<proteinExistence type="predicted"/>
<reference evidence="2" key="1">
    <citation type="submission" date="2022-03" db="EMBL/GenBank/DDBJ databases">
        <title>Genome Identification and Characterization of new species Bdellovibrio reynosense LBG001 sp. nov. from a Mexico soil sample.</title>
        <authorList>
            <person name="Camilli A."/>
            <person name="Ajao Y."/>
            <person name="Guo X."/>
        </authorList>
    </citation>
    <scope>NUCLEOTIDE SEQUENCE</scope>
    <source>
        <strain evidence="2">LBG001</strain>
    </source>
</reference>
<evidence type="ECO:0000313" key="3">
    <source>
        <dbReference type="Proteomes" id="UP000830116"/>
    </source>
</evidence>
<feature type="chain" id="PRO_5047233127" description="Alpha/beta hydrolase" evidence="1">
    <location>
        <begin position="25"/>
        <end position="328"/>
    </location>
</feature>
<keyword evidence="3" id="KW-1185">Reference proteome</keyword>